<keyword evidence="2" id="KW-0862">Zinc</keyword>
<evidence type="ECO:0000256" key="1">
    <source>
        <dbReference type="ARBA" id="ARBA00022723"/>
    </source>
</evidence>
<feature type="region of interest" description="Disordered" evidence="7">
    <location>
        <begin position="191"/>
        <end position="217"/>
    </location>
</feature>
<gene>
    <name evidence="10" type="ORF">BP6252_04952</name>
</gene>
<feature type="region of interest" description="Disordered" evidence="7">
    <location>
        <begin position="236"/>
        <end position="259"/>
    </location>
</feature>
<reference evidence="10 11" key="1">
    <citation type="journal article" date="2018" name="IMA Fungus">
        <title>IMA Genome-F 9: Draft genome sequence of Annulohypoxylon stygium, Aspergillus mulundensis, Berkeleyomyces basicola (syn. Thielaviopsis basicola), Ceratocystis smalleyi, two Cercospora beticola strains, Coleophoma cylindrospora, Fusarium fracticaudum, Phialophora cf. hyalina, and Morchella septimelata.</title>
        <authorList>
            <person name="Wingfield B.D."/>
            <person name="Bills G.F."/>
            <person name="Dong Y."/>
            <person name="Huang W."/>
            <person name="Nel W.J."/>
            <person name="Swalarsk-Parry B.S."/>
            <person name="Vaghefi N."/>
            <person name="Wilken P.M."/>
            <person name="An Z."/>
            <person name="de Beer Z.W."/>
            <person name="De Vos L."/>
            <person name="Chen L."/>
            <person name="Duong T.A."/>
            <person name="Gao Y."/>
            <person name="Hammerbacher A."/>
            <person name="Kikkert J.R."/>
            <person name="Li Y."/>
            <person name="Li H."/>
            <person name="Li K."/>
            <person name="Li Q."/>
            <person name="Liu X."/>
            <person name="Ma X."/>
            <person name="Naidoo K."/>
            <person name="Pethybridge S.J."/>
            <person name="Sun J."/>
            <person name="Steenkamp E.T."/>
            <person name="van der Nest M.A."/>
            <person name="van Wyk S."/>
            <person name="Wingfield M.J."/>
            <person name="Xiong C."/>
            <person name="Yue Q."/>
            <person name="Zhang X."/>
        </authorList>
    </citation>
    <scope>NUCLEOTIDE SEQUENCE [LARGE SCALE GENOMIC DNA]</scope>
    <source>
        <strain evidence="10 11">BP6252</strain>
    </source>
</reference>
<dbReference type="Gene3D" id="4.10.240.10">
    <property type="entry name" value="Zn(2)-C6 fungal-type DNA-binding domain"/>
    <property type="match status" value="1"/>
</dbReference>
<dbReference type="GO" id="GO:0008270">
    <property type="term" value="F:zinc ion binding"/>
    <property type="evidence" value="ECO:0007669"/>
    <property type="project" value="UniProtKB-KW"/>
</dbReference>
<accession>A0A3D8S2K5</accession>
<proteinExistence type="predicted"/>
<dbReference type="InterPro" id="IPR013087">
    <property type="entry name" value="Znf_C2H2_type"/>
</dbReference>
<keyword evidence="1" id="KW-0479">Metal-binding</keyword>
<feature type="domain" description="C2H2-type" evidence="9">
    <location>
        <begin position="67"/>
        <end position="94"/>
    </location>
</feature>
<name>A0A3D8S2K5_9HELO</name>
<dbReference type="PROSITE" id="PS00463">
    <property type="entry name" value="ZN2_CY6_FUNGAL_1"/>
    <property type="match status" value="1"/>
</dbReference>
<dbReference type="AlphaFoldDB" id="A0A3D8S2K5"/>
<keyword evidence="6" id="KW-0863">Zinc-finger</keyword>
<feature type="region of interest" description="Disordered" evidence="7">
    <location>
        <begin position="1"/>
        <end position="37"/>
    </location>
</feature>
<dbReference type="InterPro" id="IPR001138">
    <property type="entry name" value="Zn2Cys6_DnaBD"/>
</dbReference>
<protein>
    <recommendedName>
        <fullName evidence="12">Zn(2)-C6 fungal-type domain-containing protein</fullName>
    </recommendedName>
</protein>
<comment type="caution">
    <text evidence="10">The sequence shown here is derived from an EMBL/GenBank/DDBJ whole genome shotgun (WGS) entry which is preliminary data.</text>
</comment>
<dbReference type="InterPro" id="IPR036236">
    <property type="entry name" value="Znf_C2H2_sf"/>
</dbReference>
<dbReference type="CDD" id="cd00067">
    <property type="entry name" value="GAL4"/>
    <property type="match status" value="1"/>
</dbReference>
<feature type="compositionally biased region" description="Polar residues" evidence="7">
    <location>
        <begin position="236"/>
        <end position="254"/>
    </location>
</feature>
<organism evidence="10 11">
    <name type="scientific">Coleophoma cylindrospora</name>
    <dbReference type="NCBI Taxonomy" id="1849047"/>
    <lineage>
        <taxon>Eukaryota</taxon>
        <taxon>Fungi</taxon>
        <taxon>Dikarya</taxon>
        <taxon>Ascomycota</taxon>
        <taxon>Pezizomycotina</taxon>
        <taxon>Leotiomycetes</taxon>
        <taxon>Helotiales</taxon>
        <taxon>Dermateaceae</taxon>
        <taxon>Coleophoma</taxon>
    </lineage>
</organism>
<sequence length="877" mass="97637">MVQSLGFPGISFSPRTTPAQPQVEAGEEASPSSPPSFYCRHGGCTKVFRRKEHLNRHVRSHEPTLPHKCYICNKNFARKDILHRHVLLHNTPPGEGPKRTLLACKTCRKRKIRCDSNFPCSACEASGVRCVRTPSSLQNLLGQQHQQEQQQQQQPRGIQDELLDQDGIEDKEVDACDDDAEVEAEEYGQDYYFGPSWNDKPDNDTNTTNPIPGQTQYNQTLSAGSVYSPIAITSPSWSQRGSSLQASQPLSTPFTAVPATPRTPMAITATTPVVPQTPMSIQGPTPSSPFITPDSLATPASGSSSGFGGKVHWQSKSSRSTIAASLNDVLTPDSNDSIDDFMVWMNQIEQPDTSHLQTFFHGLWPLLHLPTLGTERAPPALGYALGQVQDWIQQKSMSDAMLWDINENHSKLLQSFIQSMSGEMWLSSSTNRTITLRSFQTVQALGLIAACAITGNNPPDAFEWVVWCAAICIAYLRRMGVFEGARKIDQAFNAADERWIMEEQFNRLAAHFLRLDAYLGLILGRAPTLRWSEMRFTFPASDATWRAAKPEERRVLLWHEPAGRHSTSFRTIIHEGLMQVGQSSNPRPRHLLMDDYHLALCAFTSDVWEVAQEARYHDQRSYRNPSTDVAESIRTWQGYLLDMRRHMEMNHDLETAFFASSPASPPVPSTPSDARPSLAISVAATSLTLYHMLHMHMVADIPVLETAQCCEECQDLGLPMRMRMWASGPDARRAVVHAAQLRRIYERETATNGFATHLSPAELRISNPLRPISLFISAIVLCSYAHRALCLHLHVHSDDEPVELVRPEIGGCVHPILDRWVGTGGSSSTAGVALMGLSLCPCSLPTLTAWYRDQFVSGSAFAQRFQKFEVLLRSLSS</sequence>
<dbReference type="SUPFAM" id="SSF57667">
    <property type="entry name" value="beta-beta-alpha zinc fingers"/>
    <property type="match status" value="1"/>
</dbReference>
<evidence type="ECO:0008006" key="12">
    <source>
        <dbReference type="Google" id="ProtNLM"/>
    </source>
</evidence>
<dbReference type="Gene3D" id="3.30.160.60">
    <property type="entry name" value="Classic Zinc Finger"/>
    <property type="match status" value="1"/>
</dbReference>
<dbReference type="GO" id="GO:0000981">
    <property type="term" value="F:DNA-binding transcription factor activity, RNA polymerase II-specific"/>
    <property type="evidence" value="ECO:0007669"/>
    <property type="project" value="InterPro"/>
</dbReference>
<dbReference type="STRING" id="1849047.A0A3D8S2K5"/>
<evidence type="ECO:0000256" key="6">
    <source>
        <dbReference type="PROSITE-ProRule" id="PRU00042"/>
    </source>
</evidence>
<dbReference type="PROSITE" id="PS50157">
    <property type="entry name" value="ZINC_FINGER_C2H2_2"/>
    <property type="match status" value="2"/>
</dbReference>
<keyword evidence="5" id="KW-0539">Nucleus</keyword>
<evidence type="ECO:0000256" key="4">
    <source>
        <dbReference type="ARBA" id="ARBA00023163"/>
    </source>
</evidence>
<keyword evidence="4" id="KW-0804">Transcription</keyword>
<dbReference type="PROSITE" id="PS50048">
    <property type="entry name" value="ZN2_CY6_FUNGAL_2"/>
    <property type="match status" value="1"/>
</dbReference>
<evidence type="ECO:0000313" key="11">
    <source>
        <dbReference type="Proteomes" id="UP000256645"/>
    </source>
</evidence>
<dbReference type="CDD" id="cd12148">
    <property type="entry name" value="fungal_TF_MHR"/>
    <property type="match status" value="1"/>
</dbReference>
<keyword evidence="3" id="KW-0805">Transcription regulation</keyword>
<dbReference type="PANTHER" id="PTHR47660">
    <property type="entry name" value="TRANSCRIPTION FACTOR WITH C2H2 AND ZN(2)-CYS(6) DNA BINDING DOMAIN (EUROFUNG)-RELATED-RELATED"/>
    <property type="match status" value="1"/>
</dbReference>
<dbReference type="OrthoDB" id="40579at2759"/>
<evidence type="ECO:0000313" key="10">
    <source>
        <dbReference type="EMBL" id="RDW80314.1"/>
    </source>
</evidence>
<evidence type="ECO:0000259" key="9">
    <source>
        <dbReference type="PROSITE" id="PS50157"/>
    </source>
</evidence>
<evidence type="ECO:0000256" key="5">
    <source>
        <dbReference type="ARBA" id="ARBA00023242"/>
    </source>
</evidence>
<dbReference type="SMART" id="SM00066">
    <property type="entry name" value="GAL4"/>
    <property type="match status" value="1"/>
</dbReference>
<dbReference type="Pfam" id="PF00172">
    <property type="entry name" value="Zn_clus"/>
    <property type="match status" value="1"/>
</dbReference>
<dbReference type="EMBL" id="PDLM01000004">
    <property type="protein sequence ID" value="RDW80314.1"/>
    <property type="molecule type" value="Genomic_DNA"/>
</dbReference>
<dbReference type="SUPFAM" id="SSF57701">
    <property type="entry name" value="Zn2/Cys6 DNA-binding domain"/>
    <property type="match status" value="1"/>
</dbReference>
<evidence type="ECO:0000259" key="8">
    <source>
        <dbReference type="PROSITE" id="PS50048"/>
    </source>
</evidence>
<dbReference type="Proteomes" id="UP000256645">
    <property type="component" value="Unassembled WGS sequence"/>
</dbReference>
<keyword evidence="11" id="KW-1185">Reference proteome</keyword>
<dbReference type="SMART" id="SM00355">
    <property type="entry name" value="ZnF_C2H2"/>
    <property type="match status" value="2"/>
</dbReference>
<feature type="domain" description="C2H2-type" evidence="9">
    <location>
        <begin position="37"/>
        <end position="66"/>
    </location>
</feature>
<dbReference type="PROSITE" id="PS00028">
    <property type="entry name" value="ZINC_FINGER_C2H2_1"/>
    <property type="match status" value="2"/>
</dbReference>
<dbReference type="InterPro" id="IPR036864">
    <property type="entry name" value="Zn2-C6_fun-type_DNA-bd_sf"/>
</dbReference>
<feature type="domain" description="Zn(2)-C6 fungal-type" evidence="8">
    <location>
        <begin position="103"/>
        <end position="132"/>
    </location>
</feature>
<evidence type="ECO:0000256" key="7">
    <source>
        <dbReference type="SAM" id="MobiDB-lite"/>
    </source>
</evidence>
<evidence type="ECO:0000256" key="3">
    <source>
        <dbReference type="ARBA" id="ARBA00023015"/>
    </source>
</evidence>
<evidence type="ECO:0000256" key="2">
    <source>
        <dbReference type="ARBA" id="ARBA00022833"/>
    </source>
</evidence>